<comment type="catalytic activity">
    <reaction evidence="2">
        <text>2 GTP = 3',3'-c-di-GMP + 2 diphosphate</text>
        <dbReference type="Rhea" id="RHEA:24898"/>
        <dbReference type="ChEBI" id="CHEBI:33019"/>
        <dbReference type="ChEBI" id="CHEBI:37565"/>
        <dbReference type="ChEBI" id="CHEBI:58805"/>
        <dbReference type="EC" id="2.7.7.65"/>
    </reaction>
</comment>
<dbReference type="GO" id="GO:0052621">
    <property type="term" value="F:diguanylate cyclase activity"/>
    <property type="evidence" value="ECO:0007669"/>
    <property type="project" value="UniProtKB-EC"/>
</dbReference>
<dbReference type="NCBIfam" id="TIGR00254">
    <property type="entry name" value="GGDEF"/>
    <property type="match status" value="1"/>
</dbReference>
<dbReference type="InterPro" id="IPR029787">
    <property type="entry name" value="Nucleotide_cyclase"/>
</dbReference>
<dbReference type="PANTHER" id="PTHR45138:SF9">
    <property type="entry name" value="DIGUANYLATE CYCLASE DGCM-RELATED"/>
    <property type="match status" value="1"/>
</dbReference>
<dbReference type="PANTHER" id="PTHR45138">
    <property type="entry name" value="REGULATORY COMPONENTS OF SENSORY TRANSDUCTION SYSTEM"/>
    <property type="match status" value="1"/>
</dbReference>
<reference evidence="4" key="1">
    <citation type="submission" date="2023-07" db="EMBL/GenBank/DDBJ databases">
        <title>Gilvimarinus algae sp. nov., isolated from the surface of Kelp.</title>
        <authorList>
            <person name="Sun Y.Y."/>
            <person name="Gong Y."/>
            <person name="Du Z.J."/>
        </authorList>
    </citation>
    <scope>NUCLEOTIDE SEQUENCE</scope>
    <source>
        <strain evidence="4">SDUM040014</strain>
    </source>
</reference>
<gene>
    <name evidence="4" type="ORF">QWI16_18505</name>
</gene>
<feature type="domain" description="GGDEF" evidence="3">
    <location>
        <begin position="168"/>
        <end position="301"/>
    </location>
</feature>
<evidence type="ECO:0000313" key="4">
    <source>
        <dbReference type="EMBL" id="MDO3384177.1"/>
    </source>
</evidence>
<dbReference type="SUPFAM" id="SSF55073">
    <property type="entry name" value="Nucleotide cyclase"/>
    <property type="match status" value="1"/>
</dbReference>
<dbReference type="Proteomes" id="UP001168380">
    <property type="component" value="Unassembled WGS sequence"/>
</dbReference>
<comment type="caution">
    <text evidence="4">The sequence shown here is derived from an EMBL/GenBank/DDBJ whole genome shotgun (WGS) entry which is preliminary data.</text>
</comment>
<evidence type="ECO:0000256" key="1">
    <source>
        <dbReference type="ARBA" id="ARBA00012528"/>
    </source>
</evidence>
<dbReference type="SMART" id="SM00267">
    <property type="entry name" value="GGDEF"/>
    <property type="match status" value="1"/>
</dbReference>
<dbReference type="EC" id="2.7.7.65" evidence="1"/>
<dbReference type="Gene3D" id="3.30.70.270">
    <property type="match status" value="1"/>
</dbReference>
<dbReference type="EMBL" id="JAULRT010000062">
    <property type="protein sequence ID" value="MDO3384177.1"/>
    <property type="molecule type" value="Genomic_DNA"/>
</dbReference>
<dbReference type="RefSeq" id="WP_302715522.1">
    <property type="nucleotide sequence ID" value="NZ_JAULRT010000062.1"/>
</dbReference>
<accession>A0ABT8TP31</accession>
<dbReference type="CDD" id="cd01949">
    <property type="entry name" value="GGDEF"/>
    <property type="match status" value="1"/>
</dbReference>
<keyword evidence="4" id="KW-0808">Transferase</keyword>
<dbReference type="InterPro" id="IPR000160">
    <property type="entry name" value="GGDEF_dom"/>
</dbReference>
<keyword evidence="5" id="KW-1185">Reference proteome</keyword>
<evidence type="ECO:0000313" key="5">
    <source>
        <dbReference type="Proteomes" id="UP001168380"/>
    </source>
</evidence>
<proteinExistence type="predicted"/>
<evidence type="ECO:0000256" key="2">
    <source>
        <dbReference type="ARBA" id="ARBA00034247"/>
    </source>
</evidence>
<protein>
    <recommendedName>
        <fullName evidence="1">diguanylate cyclase</fullName>
        <ecNumber evidence="1">2.7.7.65</ecNumber>
    </recommendedName>
</protein>
<dbReference type="PROSITE" id="PS50887">
    <property type="entry name" value="GGDEF"/>
    <property type="match status" value="1"/>
</dbReference>
<keyword evidence="4" id="KW-0548">Nucleotidyltransferase</keyword>
<evidence type="ECO:0000259" key="3">
    <source>
        <dbReference type="PROSITE" id="PS50887"/>
    </source>
</evidence>
<organism evidence="4 5">
    <name type="scientific">Gilvimarinus algae</name>
    <dbReference type="NCBI Taxonomy" id="3058037"/>
    <lineage>
        <taxon>Bacteria</taxon>
        <taxon>Pseudomonadati</taxon>
        <taxon>Pseudomonadota</taxon>
        <taxon>Gammaproteobacteria</taxon>
        <taxon>Cellvibrionales</taxon>
        <taxon>Cellvibrionaceae</taxon>
        <taxon>Gilvimarinus</taxon>
    </lineage>
</organism>
<sequence length="310" mass="34179">MRDLSQTSSAEALNGGLFSDPLATSALLDVRTRLAHALQTTLDTGELLSLFFRYSRQLVDYNGLSYESESCGKFKLGHRAVHRCLYNMTLPDADLGSVTFFRKTRFSDDEQKSLETLLASLAFPLRNAQQYRQAMQMALVDPLTRVGNRAAMEKALEREHQLLQRNGKPFALLMVDIDHFKQVNDRFGHGCGDQVIAKVAKTIEQVSRSTDMTFRYGGEEFALLLSATGAAGALITAERLRRAIEKLKIRHADTAIAPTASIGVSACVDPAEPLTALVERADRALYSAKRAGRNRSCCEAPAHTLKAVTQ</sequence>
<dbReference type="InterPro" id="IPR043128">
    <property type="entry name" value="Rev_trsase/Diguanyl_cyclase"/>
</dbReference>
<dbReference type="Pfam" id="PF00990">
    <property type="entry name" value="GGDEF"/>
    <property type="match status" value="1"/>
</dbReference>
<name>A0ABT8TP31_9GAMM</name>
<dbReference type="InterPro" id="IPR050469">
    <property type="entry name" value="Diguanylate_Cyclase"/>
</dbReference>